<name>A0A7U3YNJ4_DESPD</name>
<keyword evidence="3" id="KW-1185">Reference proteome</keyword>
<dbReference type="RefSeq" id="WP_015725181.1">
    <property type="nucleotide sequence ID" value="NC_014972.1"/>
</dbReference>
<accession>A0A7U3YNJ4</accession>
<dbReference type="KEGG" id="dpr:Despr_2517"/>
<dbReference type="EMBL" id="CP002364">
    <property type="protein sequence ID" value="ADW18655.1"/>
    <property type="molecule type" value="Genomic_DNA"/>
</dbReference>
<evidence type="ECO:0000313" key="2">
    <source>
        <dbReference type="EMBL" id="ADW18655.1"/>
    </source>
</evidence>
<dbReference type="Proteomes" id="UP000006365">
    <property type="component" value="Chromosome"/>
</dbReference>
<evidence type="ECO:0000256" key="1">
    <source>
        <dbReference type="SAM" id="SignalP"/>
    </source>
</evidence>
<organism evidence="2 3">
    <name type="scientific">Desulfobulbus propionicus (strain ATCC 33891 / DSM 2032 / VKM B-1956 / 1pr3)</name>
    <dbReference type="NCBI Taxonomy" id="577650"/>
    <lineage>
        <taxon>Bacteria</taxon>
        <taxon>Pseudomonadati</taxon>
        <taxon>Thermodesulfobacteriota</taxon>
        <taxon>Desulfobulbia</taxon>
        <taxon>Desulfobulbales</taxon>
        <taxon>Desulfobulbaceae</taxon>
        <taxon>Desulfobulbus</taxon>
    </lineage>
</organism>
<gene>
    <name evidence="2" type="ordered locus">Despr_2517</name>
</gene>
<dbReference type="AlphaFoldDB" id="A0A7U3YNJ4"/>
<protein>
    <submittedName>
        <fullName evidence="2">Uncharacterized protein</fullName>
    </submittedName>
</protein>
<feature type="chain" id="PRO_5030673673" evidence="1">
    <location>
        <begin position="24"/>
        <end position="111"/>
    </location>
</feature>
<sequence length="111" mass="12011">MIKKILLGCAFGAMVLSWSPAAAYGPYSSGVEHVGERTASFLASPFVAAFDPSPGAARHGRPIYLSPPPVPPGMCRWERQVLDQFGRPVLDQYGQPLREYTIAPCLTPPPQ</sequence>
<evidence type="ECO:0000313" key="3">
    <source>
        <dbReference type="Proteomes" id="UP000006365"/>
    </source>
</evidence>
<keyword evidence="1" id="KW-0732">Signal</keyword>
<reference evidence="2 3" key="1">
    <citation type="journal article" date="2011" name="Stand. Genomic Sci.">
        <title>Complete genome sequence of Desulfobulbus propionicus type strain (1pr3).</title>
        <authorList>
            <person name="Pagani I."/>
            <person name="Lapidus A."/>
            <person name="Nolan M."/>
            <person name="Lucas S."/>
            <person name="Hammon N."/>
            <person name="Deshpande S."/>
            <person name="Cheng J.F."/>
            <person name="Chertkov O."/>
            <person name="Davenport K."/>
            <person name="Tapia R."/>
            <person name="Han C."/>
            <person name="Goodwin L."/>
            <person name="Pitluck S."/>
            <person name="Liolios K."/>
            <person name="Mavromatis K."/>
            <person name="Ivanova N."/>
            <person name="Mikhailova N."/>
            <person name="Pati A."/>
            <person name="Chen A."/>
            <person name="Palaniappan K."/>
            <person name="Land M."/>
            <person name="Hauser L."/>
            <person name="Chang Y.J."/>
            <person name="Jeffries C.D."/>
            <person name="Detter J.C."/>
            <person name="Brambilla E."/>
            <person name="Kannan K.P."/>
            <person name="Djao O.D."/>
            <person name="Rohde M."/>
            <person name="Pukall R."/>
            <person name="Spring S."/>
            <person name="Goker M."/>
            <person name="Sikorski J."/>
            <person name="Woyke T."/>
            <person name="Bristow J."/>
            <person name="Eisen J.A."/>
            <person name="Markowitz V."/>
            <person name="Hugenholtz P."/>
            <person name="Kyrpides N.C."/>
            <person name="Klenk H.P."/>
        </authorList>
    </citation>
    <scope>NUCLEOTIDE SEQUENCE [LARGE SCALE GENOMIC DNA]</scope>
    <source>
        <strain evidence="3">ATCC 33891 / DSM 2032 / 1pr3</strain>
    </source>
</reference>
<proteinExistence type="predicted"/>
<feature type="signal peptide" evidence="1">
    <location>
        <begin position="1"/>
        <end position="23"/>
    </location>
</feature>